<protein>
    <recommendedName>
        <fullName evidence="3">Fumarylacetoacetase-like C-terminal domain-containing protein</fullName>
    </recommendedName>
</protein>
<comment type="similarity">
    <text evidence="1">Belongs to the FAH family.</text>
</comment>
<name>A0A0H2KT07_9MICO</name>
<feature type="domain" description="Fumarylacetoacetase-like C-terminal" evidence="3">
    <location>
        <begin position="80"/>
        <end position="261"/>
    </location>
</feature>
<dbReference type="STRING" id="264251.FB00_02080"/>
<dbReference type="InterPro" id="IPR051121">
    <property type="entry name" value="FAH"/>
</dbReference>
<comment type="caution">
    <text evidence="4">The sequence shown here is derived from an EMBL/GenBank/DDBJ whole genome shotgun (WGS) entry which is preliminary data.</text>
</comment>
<proteinExistence type="inferred from homology"/>
<accession>A0A0H2KT07</accession>
<dbReference type="PANTHER" id="PTHR42796:SF4">
    <property type="entry name" value="FUMARYLACETOACETATE HYDROLASE DOMAIN-CONTAINING PROTEIN 2A"/>
    <property type="match status" value="1"/>
</dbReference>
<evidence type="ECO:0000313" key="5">
    <source>
        <dbReference type="Proteomes" id="UP000035265"/>
    </source>
</evidence>
<dbReference type="RefSeq" id="WP_047231105.1">
    <property type="nucleotide sequence ID" value="NZ_JNBQ01000001.1"/>
</dbReference>
<gene>
    <name evidence="4" type="ORF">FB00_02080</name>
</gene>
<dbReference type="InterPro" id="IPR011234">
    <property type="entry name" value="Fumarylacetoacetase-like_C"/>
</dbReference>
<dbReference type="GO" id="GO:0046872">
    <property type="term" value="F:metal ion binding"/>
    <property type="evidence" value="ECO:0007669"/>
    <property type="project" value="UniProtKB-KW"/>
</dbReference>
<dbReference type="PANTHER" id="PTHR42796">
    <property type="entry name" value="FUMARYLACETOACETATE HYDROLASE DOMAIN-CONTAINING PROTEIN 2A-RELATED"/>
    <property type="match status" value="1"/>
</dbReference>
<dbReference type="Pfam" id="PF01557">
    <property type="entry name" value="FAA_hydrolase"/>
    <property type="match status" value="1"/>
</dbReference>
<dbReference type="AlphaFoldDB" id="A0A0H2KT07"/>
<evidence type="ECO:0000256" key="2">
    <source>
        <dbReference type="ARBA" id="ARBA00022723"/>
    </source>
</evidence>
<dbReference type="EMBL" id="JNBQ01000001">
    <property type="protein sequence ID" value="KLN36666.1"/>
    <property type="molecule type" value="Genomic_DNA"/>
</dbReference>
<dbReference type="Gene3D" id="3.90.850.10">
    <property type="entry name" value="Fumarylacetoacetase-like, C-terminal domain"/>
    <property type="match status" value="1"/>
</dbReference>
<dbReference type="GO" id="GO:0003824">
    <property type="term" value="F:catalytic activity"/>
    <property type="evidence" value="ECO:0007669"/>
    <property type="project" value="InterPro"/>
</dbReference>
<organism evidence="4 5">
    <name type="scientific">Cellulosimicrobium funkei</name>
    <dbReference type="NCBI Taxonomy" id="264251"/>
    <lineage>
        <taxon>Bacteria</taxon>
        <taxon>Bacillati</taxon>
        <taxon>Actinomycetota</taxon>
        <taxon>Actinomycetes</taxon>
        <taxon>Micrococcales</taxon>
        <taxon>Promicromonosporaceae</taxon>
        <taxon>Cellulosimicrobium</taxon>
    </lineage>
</organism>
<evidence type="ECO:0000259" key="3">
    <source>
        <dbReference type="Pfam" id="PF01557"/>
    </source>
</evidence>
<keyword evidence="2" id="KW-0479">Metal-binding</keyword>
<keyword evidence="5" id="KW-1185">Reference proteome</keyword>
<dbReference type="InterPro" id="IPR036663">
    <property type="entry name" value="Fumarylacetoacetase_C_sf"/>
</dbReference>
<dbReference type="SUPFAM" id="SSF56529">
    <property type="entry name" value="FAH"/>
    <property type="match status" value="1"/>
</dbReference>
<sequence>MRIARLRTPHGPRAAVLDGDSWDVLVADVPEPATGRDGRPVLPASSGARFAADDPAVAAALLAPCRPRVVVGMAHNSGPEGRALPPQAFLKSARTVVGPGTVVRHDRTLGALVAEAEAAVVVGRPCRDLRPHDVPGVLLGCTVADDLTADDQVALDAMMTRSKNGSGFTPLGPWVDTDARLDDAELVVEVEGVERARSTTAGLAYGVVEQLVFLTRHLELGPGDVVLTGAHRSAVPLGERPAGGIEVALSVGGVGTLRHRVA</sequence>
<dbReference type="Proteomes" id="UP000035265">
    <property type="component" value="Unassembled WGS sequence"/>
</dbReference>
<reference evidence="4 5" key="1">
    <citation type="submission" date="2014-05" db="EMBL/GenBank/DDBJ databases">
        <title>Cellulosimicrobium funkei U11 genome.</title>
        <authorList>
            <person name="Hu C."/>
            <person name="Gong Y."/>
            <person name="Wan W."/>
            <person name="Jiang M."/>
        </authorList>
    </citation>
    <scope>NUCLEOTIDE SEQUENCE [LARGE SCALE GENOMIC DNA]</scope>
    <source>
        <strain evidence="4 5">U11</strain>
    </source>
</reference>
<evidence type="ECO:0000256" key="1">
    <source>
        <dbReference type="ARBA" id="ARBA00010211"/>
    </source>
</evidence>
<dbReference type="PATRIC" id="fig|264251.5.peg.428"/>
<dbReference type="GO" id="GO:0044281">
    <property type="term" value="P:small molecule metabolic process"/>
    <property type="evidence" value="ECO:0007669"/>
    <property type="project" value="UniProtKB-ARBA"/>
</dbReference>
<evidence type="ECO:0000313" key="4">
    <source>
        <dbReference type="EMBL" id="KLN36666.1"/>
    </source>
</evidence>